<protein>
    <recommendedName>
        <fullName evidence="6">Glycerol dehydrogenase</fullName>
        <ecNumber evidence="5">1.1.1.6</ecNumber>
    </recommendedName>
</protein>
<comment type="cofactor">
    <cofactor evidence="8">
        <name>Zn(2+)</name>
        <dbReference type="ChEBI" id="CHEBI:29105"/>
    </cofactor>
    <text evidence="8">Binds 1 zinc ion per subunit.</text>
</comment>
<evidence type="ECO:0000256" key="4">
    <source>
        <dbReference type="ARBA" id="ARBA00037918"/>
    </source>
</evidence>
<feature type="binding site" evidence="10">
    <location>
        <position position="125"/>
    </location>
    <ligand>
        <name>NAD(+)</name>
        <dbReference type="ChEBI" id="CHEBI:57540"/>
    </ligand>
</feature>
<feature type="domain" description="Alcohol dehydrogenase iron-type/glycerol dehydrogenase GldA" evidence="11">
    <location>
        <begin position="8"/>
        <end position="147"/>
    </location>
</feature>
<feature type="binding site" evidence="10">
    <location>
        <position position="119"/>
    </location>
    <ligand>
        <name>NAD(+)</name>
        <dbReference type="ChEBI" id="CHEBI:57540"/>
    </ligand>
</feature>
<evidence type="ECO:0000256" key="8">
    <source>
        <dbReference type="PIRSR" id="PIRSR000112-1"/>
    </source>
</evidence>
<evidence type="ECO:0000256" key="7">
    <source>
        <dbReference type="ARBA" id="ARBA00049006"/>
    </source>
</evidence>
<proteinExistence type="predicted"/>
<dbReference type="PANTHER" id="PTHR43616:SF5">
    <property type="entry name" value="GLYCEROL DEHYDROGENASE 1"/>
    <property type="match status" value="1"/>
</dbReference>
<evidence type="ECO:0000256" key="3">
    <source>
        <dbReference type="ARBA" id="ARBA00023027"/>
    </source>
</evidence>
<evidence type="ECO:0000256" key="5">
    <source>
        <dbReference type="ARBA" id="ARBA00039147"/>
    </source>
</evidence>
<name>A0AAW8U1X0_9ENTE</name>
<evidence type="ECO:0000256" key="6">
    <source>
        <dbReference type="ARBA" id="ARBA00040132"/>
    </source>
</evidence>
<dbReference type="Proteomes" id="UP001256711">
    <property type="component" value="Unassembled WGS sequence"/>
</dbReference>
<feature type="binding site" evidence="9">
    <location>
        <position position="115"/>
    </location>
    <ligand>
        <name>glycerol</name>
        <dbReference type="ChEBI" id="CHEBI:17754"/>
    </ligand>
</feature>
<dbReference type="EC" id="1.1.1.6" evidence="5"/>
<keyword evidence="1 8" id="KW-0479">Metal-binding</keyword>
<organism evidence="12 13">
    <name type="scientific">Enterococcus asini</name>
    <dbReference type="NCBI Taxonomy" id="57732"/>
    <lineage>
        <taxon>Bacteria</taxon>
        <taxon>Bacillati</taxon>
        <taxon>Bacillota</taxon>
        <taxon>Bacilli</taxon>
        <taxon>Lactobacillales</taxon>
        <taxon>Enterococcaceae</taxon>
        <taxon>Enterococcus</taxon>
    </lineage>
</organism>
<feature type="binding site" evidence="10">
    <location>
        <begin position="88"/>
        <end position="92"/>
    </location>
    <ligand>
        <name>NAD(+)</name>
        <dbReference type="ChEBI" id="CHEBI:57540"/>
    </ligand>
</feature>
<accession>A0AAW8U1X0</accession>
<dbReference type="SUPFAM" id="SSF56796">
    <property type="entry name" value="Dehydroquinate synthase-like"/>
    <property type="match status" value="1"/>
</dbReference>
<dbReference type="GO" id="GO:0008888">
    <property type="term" value="F:glycerol dehydrogenase (NAD+) activity"/>
    <property type="evidence" value="ECO:0007669"/>
    <property type="project" value="UniProtKB-EC"/>
</dbReference>
<feature type="binding site" evidence="8">
    <location>
        <position position="248"/>
    </location>
    <ligand>
        <name>glycerol</name>
        <dbReference type="ChEBI" id="CHEBI:17754"/>
    </ligand>
</feature>
<keyword evidence="3 10" id="KW-0520">NAD</keyword>
<evidence type="ECO:0000256" key="1">
    <source>
        <dbReference type="ARBA" id="ARBA00022723"/>
    </source>
</evidence>
<reference evidence="12" key="1">
    <citation type="submission" date="2023-03" db="EMBL/GenBank/DDBJ databases">
        <authorList>
            <person name="Shen W."/>
            <person name="Cai J."/>
        </authorList>
    </citation>
    <scope>NUCLEOTIDE SEQUENCE</scope>
    <source>
        <strain evidence="12">B226-2</strain>
    </source>
</reference>
<sequence length="348" mass="36886">MIRSFRSPQKYLQGPGVFRSALAEVRRLGTKGLLVTDGFVYQLVGQELERALQDLGMEIQVLLVEEVVSLEDLVSKGTCEVVIALGGGRAIDIGKTLAARGGWRCAVLPTSAATDAPTSSISVTYDSNGTFLGYEHYPFNPDLVLVDSQVIFHAPGKFLAQGIADGLCTYVEATTVWEQKEQGLNNERPTIAALALAKACRDTLLADGQQALADQAKGVHSQAFENVVEANILLSGLGFENGGLSLAHAFHNTLLGDRSLSVSRSHGEIVGVGLLLQLLVEESEEFSTYREFLAEIKLPLTLEALGVTLTPTQAESLAQGILAAATKGNPLKAGITKADLLAGLATLA</sequence>
<comment type="caution">
    <text evidence="12">The sequence shown here is derived from an EMBL/GenBank/DDBJ whole genome shotgun (WGS) entry which is preliminary data.</text>
</comment>
<dbReference type="PIRSF" id="PIRSF000112">
    <property type="entry name" value="Glycerol_dehydrogenase"/>
    <property type="match status" value="1"/>
</dbReference>
<evidence type="ECO:0000259" key="11">
    <source>
        <dbReference type="Pfam" id="PF00465"/>
    </source>
</evidence>
<dbReference type="InterPro" id="IPR016205">
    <property type="entry name" value="Glycerol_DH"/>
</dbReference>
<feature type="binding site" evidence="8">
    <location>
        <position position="165"/>
    </location>
    <ligand>
        <name>glycerol</name>
        <dbReference type="ChEBI" id="CHEBI:17754"/>
    </ligand>
</feature>
<dbReference type="EMBL" id="JARQBJ010000004">
    <property type="protein sequence ID" value="MDT2810687.1"/>
    <property type="molecule type" value="Genomic_DNA"/>
</dbReference>
<keyword evidence="2 12" id="KW-0560">Oxidoreductase</keyword>
<dbReference type="Pfam" id="PF00465">
    <property type="entry name" value="Fe-ADH"/>
    <property type="match status" value="1"/>
</dbReference>
<keyword evidence="8" id="KW-0862">Zinc</keyword>
<dbReference type="Gene3D" id="1.20.1090.10">
    <property type="entry name" value="Dehydroquinate synthase-like - alpha domain"/>
    <property type="match status" value="1"/>
</dbReference>
<feature type="binding site" evidence="10">
    <location>
        <position position="37"/>
    </location>
    <ligand>
        <name>NAD(+)</name>
        <dbReference type="ChEBI" id="CHEBI:57540"/>
    </ligand>
</feature>
<dbReference type="Gene3D" id="3.40.50.1970">
    <property type="match status" value="1"/>
</dbReference>
<evidence type="ECO:0000313" key="12">
    <source>
        <dbReference type="EMBL" id="MDT2810687.1"/>
    </source>
</evidence>
<evidence type="ECO:0000313" key="13">
    <source>
        <dbReference type="Proteomes" id="UP001256711"/>
    </source>
</evidence>
<evidence type="ECO:0000256" key="10">
    <source>
        <dbReference type="PIRSR" id="PIRSR000112-3"/>
    </source>
</evidence>
<gene>
    <name evidence="12" type="ORF">P7H43_09325</name>
</gene>
<feature type="binding site" evidence="8">
    <location>
        <position position="266"/>
    </location>
    <ligand>
        <name>glycerol</name>
        <dbReference type="ChEBI" id="CHEBI:17754"/>
    </ligand>
</feature>
<dbReference type="PANTHER" id="PTHR43616">
    <property type="entry name" value="GLYCEROL DEHYDROGENASE"/>
    <property type="match status" value="1"/>
</dbReference>
<evidence type="ECO:0000256" key="9">
    <source>
        <dbReference type="PIRSR" id="PIRSR000112-2"/>
    </source>
</evidence>
<dbReference type="InterPro" id="IPR001670">
    <property type="entry name" value="ADH_Fe/GldA"/>
</dbReference>
<dbReference type="RefSeq" id="WP_303219656.1">
    <property type="nucleotide sequence ID" value="NZ_CAUGVL010000068.1"/>
</dbReference>
<evidence type="ECO:0000256" key="2">
    <source>
        <dbReference type="ARBA" id="ARBA00023002"/>
    </source>
</evidence>
<dbReference type="GO" id="GO:0046872">
    <property type="term" value="F:metal ion binding"/>
    <property type="evidence" value="ECO:0007669"/>
    <property type="project" value="UniProtKB-KW"/>
</dbReference>
<comment type="pathway">
    <text evidence="4">Polyol metabolism; glycerol fermentation; glycerone phosphate from glycerol (oxidative route): step 1/2.</text>
</comment>
<dbReference type="AlphaFoldDB" id="A0AAW8U1X0"/>
<comment type="catalytic activity">
    <reaction evidence="7">
        <text>glycerol + NAD(+) = dihydroxyacetone + NADH + H(+)</text>
        <dbReference type="Rhea" id="RHEA:13769"/>
        <dbReference type="ChEBI" id="CHEBI:15378"/>
        <dbReference type="ChEBI" id="CHEBI:16016"/>
        <dbReference type="ChEBI" id="CHEBI:17754"/>
        <dbReference type="ChEBI" id="CHEBI:57540"/>
        <dbReference type="ChEBI" id="CHEBI:57945"/>
        <dbReference type="EC" id="1.1.1.6"/>
    </reaction>
</comment>